<evidence type="ECO:0000256" key="1">
    <source>
        <dbReference type="SAM" id="MobiDB-lite"/>
    </source>
</evidence>
<feature type="compositionally biased region" description="Polar residues" evidence="1">
    <location>
        <begin position="80"/>
        <end position="91"/>
    </location>
</feature>
<evidence type="ECO:0000256" key="2">
    <source>
        <dbReference type="SAM" id="SignalP"/>
    </source>
</evidence>
<keyword evidence="2" id="KW-0732">Signal</keyword>
<reference evidence="3 4" key="1">
    <citation type="journal article" date="2018" name="Sci. Rep.">
        <title>A novel species of the marine cyanobacterium Acaryochloris with a unique pigment content and lifestyle.</title>
        <authorList>
            <person name="Partensky F."/>
            <person name="Six C."/>
            <person name="Ratin M."/>
            <person name="Garczarek L."/>
            <person name="Vaulot D."/>
            <person name="Probert I."/>
            <person name="Calteau A."/>
            <person name="Gourvil P."/>
            <person name="Marie D."/>
            <person name="Grebert T."/>
            <person name="Bouchier C."/>
            <person name="Le Panse S."/>
            <person name="Gachenot M."/>
            <person name="Rodriguez F."/>
            <person name="Garrido J.L."/>
        </authorList>
    </citation>
    <scope>NUCLEOTIDE SEQUENCE [LARGE SCALE GENOMIC DNA]</scope>
    <source>
        <strain evidence="3 4">RCC1774</strain>
    </source>
</reference>
<dbReference type="EMBL" id="PQWO01000047">
    <property type="protein sequence ID" value="PZD70266.1"/>
    <property type="molecule type" value="Genomic_DNA"/>
</dbReference>
<feature type="signal peptide" evidence="2">
    <location>
        <begin position="1"/>
        <end position="26"/>
    </location>
</feature>
<keyword evidence="4" id="KW-1185">Reference proteome</keyword>
<gene>
    <name evidence="3" type="ORF">C1752_14879</name>
</gene>
<feature type="compositionally biased region" description="Polar residues" evidence="1">
    <location>
        <begin position="106"/>
        <end position="115"/>
    </location>
</feature>
<feature type="chain" id="PRO_5016116249" evidence="2">
    <location>
        <begin position="27"/>
        <end position="115"/>
    </location>
</feature>
<accession>A0A2W1J7V5</accession>
<dbReference type="RefSeq" id="WP_110989193.1">
    <property type="nucleotide sequence ID" value="NZ_CAWNWM010000047.1"/>
</dbReference>
<proteinExistence type="predicted"/>
<evidence type="ECO:0000313" key="3">
    <source>
        <dbReference type="EMBL" id="PZD70266.1"/>
    </source>
</evidence>
<dbReference type="Proteomes" id="UP000248857">
    <property type="component" value="Unassembled WGS sequence"/>
</dbReference>
<feature type="region of interest" description="Disordered" evidence="1">
    <location>
        <begin position="27"/>
        <end position="115"/>
    </location>
</feature>
<protein>
    <submittedName>
        <fullName evidence="3">Uncharacterized protein</fullName>
    </submittedName>
</protein>
<evidence type="ECO:0000313" key="4">
    <source>
        <dbReference type="Proteomes" id="UP000248857"/>
    </source>
</evidence>
<sequence>MVYPKTALYSLGLVMSVFSISLPALSAPRANEPSEPTELASGLGTPIISSRSPLVEKTETSSRSANSIETRIDLGIDIPRQSTSSQISSFRWQPELRNGQRRSDLQSRSLFQSEL</sequence>
<comment type="caution">
    <text evidence="3">The sequence shown here is derived from an EMBL/GenBank/DDBJ whole genome shotgun (WGS) entry which is preliminary data.</text>
</comment>
<organism evidence="3 4">
    <name type="scientific">Acaryochloris thomasi RCC1774</name>
    <dbReference type="NCBI Taxonomy" id="1764569"/>
    <lineage>
        <taxon>Bacteria</taxon>
        <taxon>Bacillati</taxon>
        <taxon>Cyanobacteriota</taxon>
        <taxon>Cyanophyceae</taxon>
        <taxon>Acaryochloridales</taxon>
        <taxon>Acaryochloridaceae</taxon>
        <taxon>Acaryochloris</taxon>
        <taxon>Acaryochloris thomasi</taxon>
    </lineage>
</organism>
<name>A0A2W1J7V5_9CYAN</name>
<dbReference type="AlphaFoldDB" id="A0A2W1J7V5"/>